<name>A0A0D2BEG7_9EURO</name>
<dbReference type="RefSeq" id="XP_013311155.1">
    <property type="nucleotide sequence ID" value="XM_013455701.1"/>
</dbReference>
<proteinExistence type="predicted"/>
<protein>
    <submittedName>
        <fullName evidence="1">Uncharacterized protein</fullName>
    </submittedName>
</protein>
<evidence type="ECO:0000313" key="1">
    <source>
        <dbReference type="EMBL" id="KIW50571.1"/>
    </source>
</evidence>
<sequence length="184" mass="21025">MPSPIALEEWIRSPVECNVISYDSPLEDTPLDSTAGSHSRHYAARNCAQNAYSMLFIEATTTHPSFSNSSLRWPCRHERVRPVSNQPRDSDPHHAIIHHKLLDTVPNPAPISQSTNECMGNLPFAIFYAQELLSPARHHLTRQPNGLRYIKPGSSILSLMCCPTMVVRCFWHNLISFKWFEYIR</sequence>
<keyword evidence="2" id="KW-1185">Reference proteome</keyword>
<dbReference type="GeneID" id="25331278"/>
<reference evidence="1 2" key="1">
    <citation type="submission" date="2015-01" db="EMBL/GenBank/DDBJ databases">
        <title>The Genome Sequence of Exophiala xenobiotica CBS118157.</title>
        <authorList>
            <consortium name="The Broad Institute Genomics Platform"/>
            <person name="Cuomo C."/>
            <person name="de Hoog S."/>
            <person name="Gorbushina A."/>
            <person name="Stielow B."/>
            <person name="Teixiera M."/>
            <person name="Abouelleil A."/>
            <person name="Chapman S.B."/>
            <person name="Priest M."/>
            <person name="Young S.K."/>
            <person name="Wortman J."/>
            <person name="Nusbaum C."/>
            <person name="Birren B."/>
        </authorList>
    </citation>
    <scope>NUCLEOTIDE SEQUENCE [LARGE SCALE GENOMIC DNA]</scope>
    <source>
        <strain evidence="1 2">CBS 118157</strain>
    </source>
</reference>
<dbReference type="AlphaFoldDB" id="A0A0D2BEG7"/>
<evidence type="ECO:0000313" key="2">
    <source>
        <dbReference type="Proteomes" id="UP000054342"/>
    </source>
</evidence>
<dbReference type="Proteomes" id="UP000054342">
    <property type="component" value="Unassembled WGS sequence"/>
</dbReference>
<dbReference type="EMBL" id="KN847322">
    <property type="protein sequence ID" value="KIW50571.1"/>
    <property type="molecule type" value="Genomic_DNA"/>
</dbReference>
<gene>
    <name evidence="1" type="ORF">PV05_09370</name>
</gene>
<organism evidence="1 2">
    <name type="scientific">Exophiala xenobiotica</name>
    <dbReference type="NCBI Taxonomy" id="348802"/>
    <lineage>
        <taxon>Eukaryota</taxon>
        <taxon>Fungi</taxon>
        <taxon>Dikarya</taxon>
        <taxon>Ascomycota</taxon>
        <taxon>Pezizomycotina</taxon>
        <taxon>Eurotiomycetes</taxon>
        <taxon>Chaetothyriomycetidae</taxon>
        <taxon>Chaetothyriales</taxon>
        <taxon>Herpotrichiellaceae</taxon>
        <taxon>Exophiala</taxon>
    </lineage>
</organism>
<dbReference type="HOGENOM" id="CLU_1468185_0_0_1"/>
<accession>A0A0D2BEG7</accession>